<dbReference type="InterPro" id="IPR041752">
    <property type="entry name" value="Coa3"/>
</dbReference>
<feature type="region of interest" description="Disordered" evidence="9">
    <location>
        <begin position="1"/>
        <end position="119"/>
    </location>
</feature>
<comment type="subcellular location">
    <subcellularLocation>
        <location evidence="2">Mitochondrion membrane</location>
        <topology evidence="2">Single-pass membrane protein</topology>
    </subcellularLocation>
</comment>
<evidence type="ECO:0000256" key="1">
    <source>
        <dbReference type="ARBA" id="ARBA00003429"/>
    </source>
</evidence>
<feature type="compositionally biased region" description="Basic residues" evidence="9">
    <location>
        <begin position="47"/>
        <end position="61"/>
    </location>
</feature>
<dbReference type="GO" id="GO:0005743">
    <property type="term" value="C:mitochondrial inner membrane"/>
    <property type="evidence" value="ECO:0007669"/>
    <property type="project" value="UniProtKB-UniRule"/>
</dbReference>
<evidence type="ECO:0000256" key="2">
    <source>
        <dbReference type="ARBA" id="ARBA00004304"/>
    </source>
</evidence>
<organism evidence="11 12">
    <name type="scientific">Nothoprocta perdicaria</name>
    <name type="common">Chilean tinamou</name>
    <name type="synonym">Crypturus perdicarius</name>
    <dbReference type="NCBI Taxonomy" id="30464"/>
    <lineage>
        <taxon>Eukaryota</taxon>
        <taxon>Metazoa</taxon>
        <taxon>Chordata</taxon>
        <taxon>Craniata</taxon>
        <taxon>Vertebrata</taxon>
        <taxon>Euteleostomi</taxon>
        <taxon>Archelosauria</taxon>
        <taxon>Archosauria</taxon>
        <taxon>Dinosauria</taxon>
        <taxon>Saurischia</taxon>
        <taxon>Theropoda</taxon>
        <taxon>Coelurosauria</taxon>
        <taxon>Aves</taxon>
        <taxon>Palaeognathae</taxon>
        <taxon>Tinamiformes</taxon>
        <taxon>Tinamidae</taxon>
        <taxon>Nothoprocta</taxon>
    </lineage>
</organism>
<dbReference type="Proteomes" id="UP000694420">
    <property type="component" value="Unplaced"/>
</dbReference>
<dbReference type="AlphaFoldDB" id="A0A8C6YVM6"/>
<keyword evidence="6 8" id="KW-0496">Mitochondrion</keyword>
<protein>
    <recommendedName>
        <fullName evidence="8">Cytochrome c oxidase assembly factor 3</fullName>
    </recommendedName>
</protein>
<accession>A0A8C6YVM6</accession>
<dbReference type="PANTHER" id="PTHR15642">
    <property type="entry name" value="CYTOCHROME C OXIDASE ASSEMBLY FACTOR 3, MITOCHONDRIAL"/>
    <property type="match status" value="1"/>
</dbReference>
<evidence type="ECO:0000256" key="3">
    <source>
        <dbReference type="ARBA" id="ARBA00007035"/>
    </source>
</evidence>
<evidence type="ECO:0000313" key="11">
    <source>
        <dbReference type="Ensembl" id="ENSNPEP00000003248.1"/>
    </source>
</evidence>
<feature type="domain" description="Cytochrome c oxidase assembly factor 3 mitochondrial coiled-coil" evidence="10">
    <location>
        <begin position="135"/>
        <end position="181"/>
    </location>
</feature>
<evidence type="ECO:0000256" key="9">
    <source>
        <dbReference type="SAM" id="MobiDB-lite"/>
    </source>
</evidence>
<dbReference type="Ensembl" id="ENSNPET00000003312.1">
    <property type="protein sequence ID" value="ENSNPEP00000003248.1"/>
    <property type="gene ID" value="ENSNPEG00000002483.1"/>
</dbReference>
<evidence type="ECO:0000313" key="12">
    <source>
        <dbReference type="Proteomes" id="UP000694420"/>
    </source>
</evidence>
<evidence type="ECO:0000259" key="10">
    <source>
        <dbReference type="Pfam" id="PF09813"/>
    </source>
</evidence>
<comment type="similarity">
    <text evidence="3 8">Belongs to the COA3 family.</text>
</comment>
<keyword evidence="12" id="KW-1185">Reference proteome</keyword>
<proteinExistence type="inferred from homology"/>
<dbReference type="PANTHER" id="PTHR15642:SF3">
    <property type="entry name" value="CYTOCHROME C OXIDASE ASSEMBLY FACTOR 3 HOMOLOG, MITOCHONDRIAL"/>
    <property type="match status" value="1"/>
</dbReference>
<dbReference type="GO" id="GO:0033617">
    <property type="term" value="P:mitochondrial respiratory chain complex IV assembly"/>
    <property type="evidence" value="ECO:0007669"/>
    <property type="project" value="UniProtKB-UniRule"/>
</dbReference>
<comment type="function">
    <text evidence="1">Core component of the MITRAC (mitochondrial translation regulation assembly intermediate of cytochrome c oxidase complex) complex, that regulates cytochrome c oxidase assembly. MITRAC complexes regulate both translation of mitochondrial encoded components and assembly of nuclear-encoded components imported in mitochondrion. Required for efficient translation of MT-CO1 and mitochondrial respiratory chain complex IV assembly.</text>
</comment>
<sequence length="196" mass="21194">MGASGREPARGPSPQRRFRPEPPPPSAPRAGSRGPREPISGAGHARANPRARPRARPRALGHVRAADWPAAHLHPPPPSAAPDVTCAPHGSGSGGGSKMAGGEAEVARRIDPAREPGLSAEQRRLMERVERAQRQRALQRRLRGRNALLGLSIGALVMAPADGYTFYSVSQERFLDELEQEAERARAWARERRDAS</sequence>
<comment type="subunit">
    <text evidence="8">Component of 250-400 kDa complexes called cytochrome oxidase assembly intermediates or COA complexes.</text>
</comment>
<comment type="function">
    <text evidence="8">Required for assembly of cytochrome c oxidase (complex IV).</text>
</comment>
<keyword evidence="5" id="KW-1133">Transmembrane helix</keyword>
<evidence type="ECO:0000256" key="8">
    <source>
        <dbReference type="RuleBase" id="RU367056"/>
    </source>
</evidence>
<keyword evidence="8" id="KW-0999">Mitochondrion inner membrane</keyword>
<feature type="compositionally biased region" description="Basic and acidic residues" evidence="9">
    <location>
        <begin position="105"/>
        <end position="114"/>
    </location>
</feature>
<dbReference type="InterPro" id="IPR018628">
    <property type="entry name" value="Coa3_CC"/>
</dbReference>
<gene>
    <name evidence="11" type="primary">LOC112951819</name>
</gene>
<reference evidence="11" key="2">
    <citation type="submission" date="2025-09" db="UniProtKB">
        <authorList>
            <consortium name="Ensembl"/>
        </authorList>
    </citation>
    <scope>IDENTIFICATION</scope>
</reference>
<name>A0A8C6YVM6_NOTPE</name>
<dbReference type="Pfam" id="PF09813">
    <property type="entry name" value="Coa3_cc"/>
    <property type="match status" value="1"/>
</dbReference>
<evidence type="ECO:0000256" key="6">
    <source>
        <dbReference type="ARBA" id="ARBA00023128"/>
    </source>
</evidence>
<reference evidence="11" key="1">
    <citation type="submission" date="2025-08" db="UniProtKB">
        <authorList>
            <consortium name="Ensembl"/>
        </authorList>
    </citation>
    <scope>IDENTIFICATION</scope>
</reference>
<keyword evidence="7" id="KW-0472">Membrane</keyword>
<evidence type="ECO:0000256" key="4">
    <source>
        <dbReference type="ARBA" id="ARBA00022692"/>
    </source>
</evidence>
<keyword evidence="4" id="KW-0812">Transmembrane</keyword>
<evidence type="ECO:0000256" key="5">
    <source>
        <dbReference type="ARBA" id="ARBA00022989"/>
    </source>
</evidence>
<evidence type="ECO:0000256" key="7">
    <source>
        <dbReference type="ARBA" id="ARBA00023136"/>
    </source>
</evidence>